<dbReference type="EMBL" id="BAABYW010000001">
    <property type="protein sequence ID" value="GAA6410236.1"/>
    <property type="molecule type" value="Genomic_DNA"/>
</dbReference>
<sequence>MLGYHISLLSPIIYEYTGKFQAPSEDWKHEKMPLMNYELIVMTEGYLYLSYANKNYVVEAGEYLLLSPSSPDNCRQGFKSSYCSFYWLHFTVDSGVTTMDLSNPDLELIKNENAVILPARAMLPYLDKIIVLMKQLQDSIRSGCGALSSNYMATTVLCELYEQTFKEKLEHIKGEYSKKQIYYDIVDYINENIYQKLKVVNIAEQFGYNAKYLSHVFHSITGTSLKQFILQKKVAEANFMLMDTNKTIREISACLGFTDYHNFMKT</sequence>
<proteinExistence type="predicted"/>
<gene>
    <name evidence="5" type="ORF">K040078D81_43530</name>
</gene>
<dbReference type="InterPro" id="IPR037923">
    <property type="entry name" value="HTH-like"/>
</dbReference>
<dbReference type="Pfam" id="PF12833">
    <property type="entry name" value="HTH_18"/>
    <property type="match status" value="1"/>
</dbReference>
<keyword evidence="3" id="KW-0804">Transcription</keyword>
<dbReference type="PANTHER" id="PTHR43280:SF34">
    <property type="entry name" value="ARAC-FAMILY TRANSCRIPTIONAL REGULATOR"/>
    <property type="match status" value="1"/>
</dbReference>
<organism evidence="5 6">
    <name type="scientific">Blautia hominis</name>
    <dbReference type="NCBI Taxonomy" id="2025493"/>
    <lineage>
        <taxon>Bacteria</taxon>
        <taxon>Bacillati</taxon>
        <taxon>Bacillota</taxon>
        <taxon>Clostridia</taxon>
        <taxon>Lachnospirales</taxon>
        <taxon>Lachnospiraceae</taxon>
        <taxon>Blautia</taxon>
    </lineage>
</organism>
<evidence type="ECO:0000256" key="3">
    <source>
        <dbReference type="ARBA" id="ARBA00023163"/>
    </source>
</evidence>
<feature type="domain" description="HTH araC/xylS-type" evidence="4">
    <location>
        <begin position="183"/>
        <end position="266"/>
    </location>
</feature>
<dbReference type="PANTHER" id="PTHR43280">
    <property type="entry name" value="ARAC-FAMILY TRANSCRIPTIONAL REGULATOR"/>
    <property type="match status" value="1"/>
</dbReference>
<dbReference type="SUPFAM" id="SSF46689">
    <property type="entry name" value="Homeodomain-like"/>
    <property type="match status" value="1"/>
</dbReference>
<dbReference type="SMART" id="SM00342">
    <property type="entry name" value="HTH_ARAC"/>
    <property type="match status" value="1"/>
</dbReference>
<keyword evidence="2" id="KW-0238">DNA-binding</keyword>
<dbReference type="InterPro" id="IPR009057">
    <property type="entry name" value="Homeodomain-like_sf"/>
</dbReference>
<name>A0ABQ0BFK1_9FIRM</name>
<protein>
    <recommendedName>
        <fullName evidence="4">HTH araC/xylS-type domain-containing protein</fullName>
    </recommendedName>
</protein>
<dbReference type="InterPro" id="IPR018060">
    <property type="entry name" value="HTH_AraC"/>
</dbReference>
<evidence type="ECO:0000256" key="2">
    <source>
        <dbReference type="ARBA" id="ARBA00023125"/>
    </source>
</evidence>
<keyword evidence="1" id="KW-0805">Transcription regulation</keyword>
<evidence type="ECO:0000313" key="6">
    <source>
        <dbReference type="Proteomes" id="UP001600943"/>
    </source>
</evidence>
<evidence type="ECO:0000313" key="5">
    <source>
        <dbReference type="EMBL" id="GAA6410236.1"/>
    </source>
</evidence>
<dbReference type="Proteomes" id="UP001600943">
    <property type="component" value="Unassembled WGS sequence"/>
</dbReference>
<evidence type="ECO:0000256" key="1">
    <source>
        <dbReference type="ARBA" id="ARBA00023015"/>
    </source>
</evidence>
<evidence type="ECO:0000259" key="4">
    <source>
        <dbReference type="PROSITE" id="PS01124"/>
    </source>
</evidence>
<accession>A0ABQ0BFK1</accession>
<dbReference type="Gene3D" id="1.10.10.60">
    <property type="entry name" value="Homeodomain-like"/>
    <property type="match status" value="1"/>
</dbReference>
<keyword evidence="6" id="KW-1185">Reference proteome</keyword>
<dbReference type="SUPFAM" id="SSF51215">
    <property type="entry name" value="Regulatory protein AraC"/>
    <property type="match status" value="1"/>
</dbReference>
<dbReference type="PROSITE" id="PS01124">
    <property type="entry name" value="HTH_ARAC_FAMILY_2"/>
    <property type="match status" value="1"/>
</dbReference>
<comment type="caution">
    <text evidence="5">The sequence shown here is derived from an EMBL/GenBank/DDBJ whole genome shotgun (WGS) entry which is preliminary data.</text>
</comment>
<reference evidence="5 6" key="1">
    <citation type="submission" date="2024-04" db="EMBL/GenBank/DDBJ databases">
        <title>Defined microbial consortia suppress multidrug-resistant proinflammatory Enterobacteriaceae via ecological control.</title>
        <authorList>
            <person name="Furuichi M."/>
            <person name="Kawaguchi T."/>
            <person name="Pust M."/>
            <person name="Yasuma K."/>
            <person name="Plichta D."/>
            <person name="Hasegawa N."/>
            <person name="Ohya T."/>
            <person name="Bhattarai S."/>
            <person name="Sasajima S."/>
            <person name="Aoto Y."/>
            <person name="Tuganbaev T."/>
            <person name="Yaginuma M."/>
            <person name="Ueda M."/>
            <person name="Okahashi N."/>
            <person name="Amafuji K."/>
            <person name="Kiridooshi Y."/>
            <person name="Sugita K."/>
            <person name="Strazar M."/>
            <person name="Skelly A."/>
            <person name="Suda W."/>
            <person name="Hattori M."/>
            <person name="Nakamoto N."/>
            <person name="Caballero S."/>
            <person name="Norman J."/>
            <person name="Olle B."/>
            <person name="Tanoue T."/>
            <person name="Arita M."/>
            <person name="Bucci V."/>
            <person name="Atarashi K."/>
            <person name="Xavier R."/>
            <person name="Honda K."/>
        </authorList>
    </citation>
    <scope>NUCLEOTIDE SEQUENCE [LARGE SCALE GENOMIC DNA]</scope>
    <source>
        <strain evidence="6">k04-0078-D8-1</strain>
    </source>
</reference>